<dbReference type="EMBL" id="SRYW01000012">
    <property type="protein sequence ID" value="TGY33021.1"/>
    <property type="molecule type" value="Genomic_DNA"/>
</dbReference>
<evidence type="ECO:0000259" key="4">
    <source>
        <dbReference type="Pfam" id="PF18741"/>
    </source>
</evidence>
<evidence type="ECO:0000259" key="2">
    <source>
        <dbReference type="Pfam" id="PF13086"/>
    </source>
</evidence>
<dbReference type="InterPro" id="IPR041679">
    <property type="entry name" value="DNA2/NAM7-like_C"/>
</dbReference>
<dbReference type="SUPFAM" id="SSF52540">
    <property type="entry name" value="P-loop containing nucleoside triphosphate hydrolases"/>
    <property type="match status" value="1"/>
</dbReference>
<reference evidence="5 6" key="1">
    <citation type="submission" date="2019-04" db="EMBL/GenBank/DDBJ databases">
        <title>Microbes associate with the intestines of laboratory mice.</title>
        <authorList>
            <person name="Navarre W."/>
            <person name="Wong E."/>
            <person name="Huang K."/>
            <person name="Tropini C."/>
            <person name="Ng K."/>
            <person name="Yu B."/>
        </authorList>
    </citation>
    <scope>NUCLEOTIDE SEQUENCE [LARGE SCALE GENOMIC DNA]</scope>
    <source>
        <strain evidence="5 6">NM62_B4-13</strain>
    </source>
</reference>
<proteinExistence type="predicted"/>
<dbReference type="Gene3D" id="3.40.960.10">
    <property type="entry name" value="VSR Endonuclease"/>
    <property type="match status" value="1"/>
</dbReference>
<protein>
    <submittedName>
        <fullName evidence="5">DUF3320 domain-containing protein</fullName>
    </submittedName>
</protein>
<dbReference type="InterPro" id="IPR045055">
    <property type="entry name" value="DNA2/NAM7-like"/>
</dbReference>
<evidence type="ECO:0000259" key="1">
    <source>
        <dbReference type="Pfam" id="PF11784"/>
    </source>
</evidence>
<feature type="domain" description="DUF3320" evidence="1">
    <location>
        <begin position="1418"/>
        <end position="1464"/>
    </location>
</feature>
<accession>A0A4S2CWU9</accession>
<dbReference type="InterPro" id="IPR011335">
    <property type="entry name" value="Restrct_endonuc-II-like"/>
</dbReference>
<evidence type="ECO:0000313" key="6">
    <source>
        <dbReference type="Proteomes" id="UP000306631"/>
    </source>
</evidence>
<dbReference type="InterPro" id="IPR021754">
    <property type="entry name" value="DUF3320"/>
</dbReference>
<dbReference type="Pfam" id="PF11784">
    <property type="entry name" value="DUF3320"/>
    <property type="match status" value="1"/>
</dbReference>
<dbReference type="PANTHER" id="PTHR10887">
    <property type="entry name" value="DNA2/NAM7 HELICASE FAMILY"/>
    <property type="match status" value="1"/>
</dbReference>
<dbReference type="Pfam" id="PF13195">
    <property type="entry name" value="DUF4011"/>
    <property type="match status" value="1"/>
</dbReference>
<evidence type="ECO:0000313" key="5">
    <source>
        <dbReference type="EMBL" id="TGY33021.1"/>
    </source>
</evidence>
<dbReference type="Pfam" id="PF13086">
    <property type="entry name" value="AAA_11"/>
    <property type="match status" value="2"/>
</dbReference>
<comment type="caution">
    <text evidence="5">The sequence shown here is derived from an EMBL/GenBank/DDBJ whole genome shotgun (WGS) entry which is preliminary data.</text>
</comment>
<feature type="domain" description="Restriction endonuclease type II-like" evidence="4">
    <location>
        <begin position="1258"/>
        <end position="1355"/>
    </location>
</feature>
<dbReference type="InterPro" id="IPR049468">
    <property type="entry name" value="Restrct_endonuc-II-like_dom"/>
</dbReference>
<dbReference type="GO" id="GO:0004386">
    <property type="term" value="F:helicase activity"/>
    <property type="evidence" value="ECO:0007669"/>
    <property type="project" value="InterPro"/>
</dbReference>
<dbReference type="Gene3D" id="3.40.50.300">
    <property type="entry name" value="P-loop containing nucleotide triphosphate hydrolases"/>
    <property type="match status" value="3"/>
</dbReference>
<gene>
    <name evidence="5" type="ORF">E5352_13900</name>
</gene>
<dbReference type="RefSeq" id="WP_136005888.1">
    <property type="nucleotide sequence ID" value="NZ_SRYW01000012.1"/>
</dbReference>
<sequence length="1584" mass="171375">MSIRDTLQAQRRVLLDLTYRNRLLNLPKKPSSRSLVFHDERAVPTLQTLLDRKAMTFAAVGGDADVEGIPETESAVEADLPALPQPGDEPADPATLAAHHTDSRLQTRLKSEHLQKRLLDMYYEYRTMLEEQGVNVLYLALGQLAFREPSAAADEVRHAPLVLLPVVLERKSARDRFALRWAEEDPQENLSLREKLRVDFGIVLPPFPDADTFDLAAYFDAVRACVAAQPGWSVLDNALQLGFFSFSKLLMFLDLDPEKWPAGNPIDQNRLVRGLLGEGFDSCDSDLPAEGPGFLDALIPAADLKHVMDCDSSQALAIEAVRRGQDLVIQGPPGTGKSQTIANLIATAVGDGRKVLFVSEKMAALEVVKRRLENVGLGPLCLELHSNKANKRSVLEELGRTLQIGRPEATDVAGGVARLDALRDQLNDHAMRMHAPVGKAGMTPFRILGELIRGLPRAGRPPYRIDDAGAWSRADLDQRSAVLREVCAVLPRVGDPQAHVWRGVAHGPVLRTQAEDMVAANAPLAAAVQAAVDAADGLGAALGVPAAADLRALEQQCQVADMLAAAPAFDRSTIASGVWTAGLGSLRDALQQGQVLTRMRAARVDQVIDMAWSADWVPQRLAIAAHGARLLRIFNGSYRQAIAQLRSVMKGPLPNGTAARLALLDDLITARGAEAALTAIAPTATAAFGSVWQGAATDWALAESILGWVQQSPPLGGLDTRELAAVLQDRQGLATATARARAALSAVAMQWEMFATRLQVDTVQAVAAPCLEQAALDHLQRRSAAWAVDVDGLLAWLAYAEAARRADALGLQAPLALAVVEGHTPDQAEALYHCAFHLAMLTLATTADPALAAFDGRQHETLVAQFRQWDRTRLRLAQVEAAEAHHAGLPRGGVDGIGALGTLRSEIARKRNHMALRRLFRLCASPIQTIKPVFMMSPLSVAQFLEPGAIDFDLLVIDEASQVEPVDALGAIARCRQIVVVGDDKQLPPTSFFARLGGAEDDPVEEEGAQARDLESVLSLCAAKGLPQRMLQWHYRSRHESLIAVSNKTFYEGKLFIVPSPDRERSQSGLRLRYLPEGRFDRGNTYRNDVEAAAIAEAVVDHARHSPQLTLGVGAMSVRQRQAISDALELARRQHPELEAFIGRHPHEPFFVKNLENIQGDERDVILISIGYGRAKGDGKLYQGFGPLNADGGHRRLNVLITRARQRCEVFSSITADDIRVDERTRLGVVALKAFLQYAEKGDLGVAQPTGRGVDSPFEAAVQEALAVQGFQVDNQVGVAGFFIDLAVVDPDAAGRYLLGIECDGAAYHAAPSARDRDRLRQEILENHGWNIHRIWSTDWFQRPEAELQRLLAALADARQRQAGGVSTRAPTEIEAAVPVPAVQRRIDGGTLSGGADDGGAVAYVQADFAPAHAALAPHDVPLGSMAATVERIVEIEGPIHEDEIIARVRDLWNLQRAGSRIQAAVQAALAHAGRGGTLAVEDGCYLRDGSPVVVRNRMTATSRSLRRPEMLPPQEIRQALLEVIEGAHGAGADEVAVPVARRLGFQALSQPLRERIAAQVQVLLDHGRLEARNGALCVTAPAA</sequence>
<feature type="domain" description="DNA2/NAM7 helicase-like C-terminal" evidence="3">
    <location>
        <begin position="1023"/>
        <end position="1211"/>
    </location>
</feature>
<feature type="domain" description="DNA2/NAM7 helicase helicase" evidence="2">
    <location>
        <begin position="310"/>
        <end position="385"/>
    </location>
</feature>
<dbReference type="InterPro" id="IPR041677">
    <property type="entry name" value="DNA2/NAM7_AAA_11"/>
</dbReference>
<feature type="domain" description="DNA2/NAM7 helicase helicase" evidence="2">
    <location>
        <begin position="951"/>
        <end position="991"/>
    </location>
</feature>
<dbReference type="InterPro" id="IPR025103">
    <property type="entry name" value="DUF4011"/>
</dbReference>
<dbReference type="Proteomes" id="UP000306631">
    <property type="component" value="Unassembled WGS sequence"/>
</dbReference>
<dbReference type="SUPFAM" id="SSF52980">
    <property type="entry name" value="Restriction endonuclease-like"/>
    <property type="match status" value="1"/>
</dbReference>
<dbReference type="InterPro" id="IPR027417">
    <property type="entry name" value="P-loop_NTPase"/>
</dbReference>
<dbReference type="PANTHER" id="PTHR10887:SF530">
    <property type="entry name" value="SUPERFAMILY I DNA HELICASES"/>
    <property type="match status" value="1"/>
</dbReference>
<dbReference type="Pfam" id="PF18741">
    <property type="entry name" value="MTES_1575"/>
    <property type="match status" value="1"/>
</dbReference>
<name>A0A4S2CWU9_STEMA</name>
<dbReference type="Pfam" id="PF13087">
    <property type="entry name" value="AAA_12"/>
    <property type="match status" value="1"/>
</dbReference>
<dbReference type="OrthoDB" id="9757917at2"/>
<organism evidence="5 6">
    <name type="scientific">Stenotrophomonas maltophilia</name>
    <name type="common">Pseudomonas maltophilia</name>
    <name type="synonym">Xanthomonas maltophilia</name>
    <dbReference type="NCBI Taxonomy" id="40324"/>
    <lineage>
        <taxon>Bacteria</taxon>
        <taxon>Pseudomonadati</taxon>
        <taxon>Pseudomonadota</taxon>
        <taxon>Gammaproteobacteria</taxon>
        <taxon>Lysobacterales</taxon>
        <taxon>Lysobacteraceae</taxon>
        <taxon>Stenotrophomonas</taxon>
        <taxon>Stenotrophomonas maltophilia group</taxon>
    </lineage>
</organism>
<evidence type="ECO:0000259" key="3">
    <source>
        <dbReference type="Pfam" id="PF13087"/>
    </source>
</evidence>
<dbReference type="FunFam" id="3.40.960.10:FF:000002">
    <property type="entry name" value="DNA helicase related protein"/>
    <property type="match status" value="1"/>
</dbReference>
<dbReference type="FunFam" id="3.40.50.300:FF:002063">
    <property type="entry name" value="DNA helicase related protein"/>
    <property type="match status" value="1"/>
</dbReference>